<dbReference type="RefSeq" id="WP_184045878.1">
    <property type="nucleotide sequence ID" value="NZ_JACIGK010000019.1"/>
</dbReference>
<organism evidence="3 4">
    <name type="scientific">Roseospira visakhapatnamensis</name>
    <dbReference type="NCBI Taxonomy" id="390880"/>
    <lineage>
        <taxon>Bacteria</taxon>
        <taxon>Pseudomonadati</taxon>
        <taxon>Pseudomonadota</taxon>
        <taxon>Alphaproteobacteria</taxon>
        <taxon>Rhodospirillales</taxon>
        <taxon>Rhodospirillaceae</taxon>
        <taxon>Roseospira</taxon>
    </lineage>
</organism>
<keyword evidence="4" id="KW-1185">Reference proteome</keyword>
<reference evidence="3 4" key="1">
    <citation type="submission" date="2020-08" db="EMBL/GenBank/DDBJ databases">
        <title>Genome sequencing of Purple Non-Sulfur Bacteria from various extreme environments.</title>
        <authorList>
            <person name="Mayer M."/>
        </authorList>
    </citation>
    <scope>NUCLEOTIDE SEQUENCE [LARGE SCALE GENOMIC DNA]</scope>
    <source>
        <strain evidence="3 4">JA131</strain>
    </source>
</reference>
<evidence type="ECO:0000256" key="1">
    <source>
        <dbReference type="SAM" id="MobiDB-lite"/>
    </source>
</evidence>
<dbReference type="PROSITE" id="PS51257">
    <property type="entry name" value="PROKAR_LIPOPROTEIN"/>
    <property type="match status" value="1"/>
</dbReference>
<evidence type="ECO:0000313" key="3">
    <source>
        <dbReference type="EMBL" id="MBB4266962.1"/>
    </source>
</evidence>
<dbReference type="Proteomes" id="UP000554286">
    <property type="component" value="Unassembled WGS sequence"/>
</dbReference>
<evidence type="ECO:0000313" key="4">
    <source>
        <dbReference type="Proteomes" id="UP000554286"/>
    </source>
</evidence>
<dbReference type="AlphaFoldDB" id="A0A7W6REJ1"/>
<proteinExistence type="predicted"/>
<evidence type="ECO:0000256" key="2">
    <source>
        <dbReference type="SAM" id="Phobius"/>
    </source>
</evidence>
<keyword evidence="2" id="KW-1133">Transmembrane helix</keyword>
<gene>
    <name evidence="3" type="ORF">GGD89_002598</name>
</gene>
<feature type="region of interest" description="Disordered" evidence="1">
    <location>
        <begin position="43"/>
        <end position="65"/>
    </location>
</feature>
<keyword evidence="2" id="KW-0812">Transmembrane</keyword>
<comment type="caution">
    <text evidence="3">The sequence shown here is derived from an EMBL/GenBank/DDBJ whole genome shotgun (WGS) entry which is preliminary data.</text>
</comment>
<feature type="transmembrane region" description="Helical" evidence="2">
    <location>
        <begin position="6"/>
        <end position="33"/>
    </location>
</feature>
<keyword evidence="2" id="KW-0472">Membrane</keyword>
<name>A0A7W6REJ1_9PROT</name>
<protein>
    <submittedName>
        <fullName evidence="3">Na+-transporting methylmalonyl-CoA/oxaloacetate decarboxylase gamma subunit</fullName>
    </submittedName>
</protein>
<accession>A0A7W6REJ1</accession>
<dbReference type="EMBL" id="JACIGK010000019">
    <property type="protein sequence ID" value="MBB4266962.1"/>
    <property type="molecule type" value="Genomic_DNA"/>
</dbReference>
<sequence length="138" mass="14601">MLEGLKILLVGILVVMAVLIMLWVSCAVIGLAFKAAEAMKARARDRRTTEAAQPSALPPQAAPATSAGAVPAHHLAAIAAAAAAVLDRPVRVLRVQVPPLQSSQWTNQGRLDTFQSHRLQGDWGGVVPGLTQDQIQSR</sequence>